<gene>
    <name evidence="3" type="ORF">BQ8794_130007</name>
</gene>
<evidence type="ECO:0000313" key="4">
    <source>
        <dbReference type="Proteomes" id="UP000188388"/>
    </source>
</evidence>
<feature type="compositionally biased region" description="Polar residues" evidence="1">
    <location>
        <begin position="83"/>
        <end position="93"/>
    </location>
</feature>
<protein>
    <submittedName>
        <fullName evidence="3">Uncharacterized protein</fullName>
    </submittedName>
</protein>
<feature type="chain" id="PRO_5012910055" evidence="2">
    <location>
        <begin position="18"/>
        <end position="93"/>
    </location>
</feature>
<name>A0A1R3V0W1_9HYPH</name>
<dbReference type="EMBL" id="FTPD01000005">
    <property type="protein sequence ID" value="SIT53523.1"/>
    <property type="molecule type" value="Genomic_DNA"/>
</dbReference>
<keyword evidence="2" id="KW-0732">Signal</keyword>
<feature type="region of interest" description="Disordered" evidence="1">
    <location>
        <begin position="63"/>
        <end position="93"/>
    </location>
</feature>
<reference evidence="4" key="1">
    <citation type="submission" date="2017-01" db="EMBL/GenBank/DDBJ databases">
        <authorList>
            <person name="Brunel B."/>
        </authorList>
    </citation>
    <scope>NUCLEOTIDE SEQUENCE [LARGE SCALE GENOMIC DNA]</scope>
</reference>
<dbReference type="AlphaFoldDB" id="A0A1R3V0W1"/>
<proteinExistence type="predicted"/>
<organism evidence="3 4">
    <name type="scientific">Mesorhizobium prunaredense</name>
    <dbReference type="NCBI Taxonomy" id="1631249"/>
    <lineage>
        <taxon>Bacteria</taxon>
        <taxon>Pseudomonadati</taxon>
        <taxon>Pseudomonadota</taxon>
        <taxon>Alphaproteobacteria</taxon>
        <taxon>Hyphomicrobiales</taxon>
        <taxon>Phyllobacteriaceae</taxon>
        <taxon>Mesorhizobium</taxon>
    </lineage>
</organism>
<accession>A0A1R3V0W1</accession>
<keyword evidence="4" id="KW-1185">Reference proteome</keyword>
<dbReference type="Proteomes" id="UP000188388">
    <property type="component" value="Unassembled WGS sequence"/>
</dbReference>
<evidence type="ECO:0000256" key="2">
    <source>
        <dbReference type="SAM" id="SignalP"/>
    </source>
</evidence>
<evidence type="ECO:0000256" key="1">
    <source>
        <dbReference type="SAM" id="MobiDB-lite"/>
    </source>
</evidence>
<evidence type="ECO:0000313" key="3">
    <source>
        <dbReference type="EMBL" id="SIT53523.1"/>
    </source>
</evidence>
<feature type="signal peptide" evidence="2">
    <location>
        <begin position="1"/>
        <end position="17"/>
    </location>
</feature>
<sequence length="93" mass="10336">MRLMCRIICCLSRTSLAARYTSPYLAVSRWRVASLMGDDSDYLAVEFANPPFVPMSDLASQRAGRTATTIEPHPCQKEIVRDATQSTAGPTRR</sequence>